<protein>
    <submittedName>
        <fullName evidence="1">Uncharacterized protein</fullName>
    </submittedName>
</protein>
<evidence type="ECO:0000313" key="2">
    <source>
        <dbReference type="Proteomes" id="UP000324222"/>
    </source>
</evidence>
<accession>A0A5B7FXP0</accession>
<dbReference type="AlphaFoldDB" id="A0A5B7FXP0"/>
<name>A0A5B7FXP0_PORTR</name>
<organism evidence="1 2">
    <name type="scientific">Portunus trituberculatus</name>
    <name type="common">Swimming crab</name>
    <name type="synonym">Neptunus trituberculatus</name>
    <dbReference type="NCBI Taxonomy" id="210409"/>
    <lineage>
        <taxon>Eukaryota</taxon>
        <taxon>Metazoa</taxon>
        <taxon>Ecdysozoa</taxon>
        <taxon>Arthropoda</taxon>
        <taxon>Crustacea</taxon>
        <taxon>Multicrustacea</taxon>
        <taxon>Malacostraca</taxon>
        <taxon>Eumalacostraca</taxon>
        <taxon>Eucarida</taxon>
        <taxon>Decapoda</taxon>
        <taxon>Pleocyemata</taxon>
        <taxon>Brachyura</taxon>
        <taxon>Eubrachyura</taxon>
        <taxon>Portunoidea</taxon>
        <taxon>Portunidae</taxon>
        <taxon>Portuninae</taxon>
        <taxon>Portunus</taxon>
    </lineage>
</organism>
<keyword evidence="2" id="KW-1185">Reference proteome</keyword>
<comment type="caution">
    <text evidence="1">The sequence shown here is derived from an EMBL/GenBank/DDBJ whole genome shotgun (WGS) entry which is preliminary data.</text>
</comment>
<sequence length="206" mass="22818">MEEPCLLGLDFLVQNEACVNFRRMQMQVRGQWLPLILEDAAEQVENPVTSSGVEDERLELHCRVVREGETADATVIARGRQAAASSCGGEVDGDAGEPSSALSPQMVDLAVRSTTKLTPEQVVKLEKLLMELKDVFSRDAQDLGCMSLVWHSINTADITGHATWGARTARAEKKSVVRRYEWKVDRVRPANSRKTPIMPTLTLPQC</sequence>
<proteinExistence type="predicted"/>
<dbReference type="Proteomes" id="UP000324222">
    <property type="component" value="Unassembled WGS sequence"/>
</dbReference>
<evidence type="ECO:0000313" key="1">
    <source>
        <dbReference type="EMBL" id="MPC50187.1"/>
    </source>
</evidence>
<dbReference type="EMBL" id="VSRR010009334">
    <property type="protein sequence ID" value="MPC50187.1"/>
    <property type="molecule type" value="Genomic_DNA"/>
</dbReference>
<dbReference type="OrthoDB" id="6379928at2759"/>
<reference evidence="1 2" key="1">
    <citation type="submission" date="2019-05" db="EMBL/GenBank/DDBJ databases">
        <title>Another draft genome of Portunus trituberculatus and its Hox gene families provides insights of decapod evolution.</title>
        <authorList>
            <person name="Jeong J.-H."/>
            <person name="Song I."/>
            <person name="Kim S."/>
            <person name="Choi T."/>
            <person name="Kim D."/>
            <person name="Ryu S."/>
            <person name="Kim W."/>
        </authorList>
    </citation>
    <scope>NUCLEOTIDE SEQUENCE [LARGE SCALE GENOMIC DNA]</scope>
    <source>
        <tissue evidence="1">Muscle</tissue>
    </source>
</reference>
<gene>
    <name evidence="1" type="ORF">E2C01_044010</name>
</gene>